<evidence type="ECO:0000313" key="2">
    <source>
        <dbReference type="EMBL" id="MFD3000386.1"/>
    </source>
</evidence>
<dbReference type="Pfam" id="PF13302">
    <property type="entry name" value="Acetyltransf_3"/>
    <property type="match status" value="1"/>
</dbReference>
<dbReference type="GO" id="GO:0016746">
    <property type="term" value="F:acyltransferase activity"/>
    <property type="evidence" value="ECO:0007669"/>
    <property type="project" value="UniProtKB-KW"/>
</dbReference>
<dbReference type="PANTHER" id="PTHR43328:SF1">
    <property type="entry name" value="N-ACETYLTRANSFERASE DOMAIN-CONTAINING PROTEIN"/>
    <property type="match status" value="1"/>
</dbReference>
<comment type="caution">
    <text evidence="2">The sequence shown here is derived from an EMBL/GenBank/DDBJ whole genome shotgun (WGS) entry which is preliminary data.</text>
</comment>
<dbReference type="SUPFAM" id="SSF55729">
    <property type="entry name" value="Acyl-CoA N-acyltransferases (Nat)"/>
    <property type="match status" value="1"/>
</dbReference>
<accession>A0ABW6BT08</accession>
<reference evidence="3" key="1">
    <citation type="journal article" date="2019" name="Int. J. Syst. Evol. Microbiol.">
        <title>The Global Catalogue of Microorganisms (GCM) 10K type strain sequencing project: providing services to taxonomists for standard genome sequencing and annotation.</title>
        <authorList>
            <consortium name="The Broad Institute Genomics Platform"/>
            <consortium name="The Broad Institute Genome Sequencing Center for Infectious Disease"/>
            <person name="Wu L."/>
            <person name="Ma J."/>
        </authorList>
    </citation>
    <scope>NUCLEOTIDE SEQUENCE [LARGE SCALE GENOMIC DNA]</scope>
    <source>
        <strain evidence="3">KCTC 23984</strain>
    </source>
</reference>
<dbReference type="EC" id="2.3.-.-" evidence="2"/>
<name>A0ABW6BT08_9BACT</name>
<dbReference type="Proteomes" id="UP001597641">
    <property type="component" value="Unassembled WGS sequence"/>
</dbReference>
<dbReference type="Gene3D" id="3.40.630.30">
    <property type="match status" value="1"/>
</dbReference>
<keyword evidence="2" id="KW-0012">Acyltransferase</keyword>
<evidence type="ECO:0000313" key="3">
    <source>
        <dbReference type="Proteomes" id="UP001597641"/>
    </source>
</evidence>
<dbReference type="InterPro" id="IPR000182">
    <property type="entry name" value="GNAT_dom"/>
</dbReference>
<dbReference type="PANTHER" id="PTHR43328">
    <property type="entry name" value="ACETYLTRANSFERASE-RELATED"/>
    <property type="match status" value="1"/>
</dbReference>
<gene>
    <name evidence="2" type="ORF">ACFS7Z_08455</name>
</gene>
<sequence>MDFSLRPWISDDVESLVKYANNYNVAKNMSDVFPHPYSIENGKSFIAFATKDSPPNIMAIEINGEAAGGIGIHPQSDIYRKNAELGYWLAEPYWGMGIVSKAIIQMVDYGFRHWDITRIYARPFGTNLGSQKVLEKAGFTLEARLSQTFFKNGEYMDELIYAVRRPM</sequence>
<keyword evidence="2" id="KW-0808">Transferase</keyword>
<proteinExistence type="predicted"/>
<dbReference type="PROSITE" id="PS51186">
    <property type="entry name" value="GNAT"/>
    <property type="match status" value="1"/>
</dbReference>
<feature type="domain" description="N-acetyltransferase" evidence="1">
    <location>
        <begin position="3"/>
        <end position="166"/>
    </location>
</feature>
<protein>
    <submittedName>
        <fullName evidence="2">GNAT family N-acetyltransferase</fullName>
        <ecNumber evidence="2">2.3.-.-</ecNumber>
    </submittedName>
</protein>
<dbReference type="RefSeq" id="WP_377483352.1">
    <property type="nucleotide sequence ID" value="NZ_JBHUOX010000005.1"/>
</dbReference>
<keyword evidence="3" id="KW-1185">Reference proteome</keyword>
<dbReference type="InterPro" id="IPR016181">
    <property type="entry name" value="Acyl_CoA_acyltransferase"/>
</dbReference>
<evidence type="ECO:0000259" key="1">
    <source>
        <dbReference type="PROSITE" id="PS51186"/>
    </source>
</evidence>
<organism evidence="2 3">
    <name type="scientific">Pontibacter toksunensis</name>
    <dbReference type="NCBI Taxonomy" id="1332631"/>
    <lineage>
        <taxon>Bacteria</taxon>
        <taxon>Pseudomonadati</taxon>
        <taxon>Bacteroidota</taxon>
        <taxon>Cytophagia</taxon>
        <taxon>Cytophagales</taxon>
        <taxon>Hymenobacteraceae</taxon>
        <taxon>Pontibacter</taxon>
    </lineage>
</organism>
<dbReference type="EMBL" id="JBHUOX010000005">
    <property type="protein sequence ID" value="MFD3000386.1"/>
    <property type="molecule type" value="Genomic_DNA"/>
</dbReference>